<protein>
    <recommendedName>
        <fullName evidence="4 5">Carbamate kinase</fullName>
    </recommendedName>
</protein>
<evidence type="ECO:0000256" key="5">
    <source>
        <dbReference type="PIRNR" id="PIRNR000723"/>
    </source>
</evidence>
<accession>A0A0G2ZE98</accession>
<evidence type="ECO:0000259" key="6">
    <source>
        <dbReference type="Pfam" id="PF00696"/>
    </source>
</evidence>
<dbReference type="OrthoDB" id="9766717at2"/>
<dbReference type="KEGG" id="kpf:IX53_04175"/>
<dbReference type="SUPFAM" id="SSF53633">
    <property type="entry name" value="Carbamate kinase-like"/>
    <property type="match status" value="1"/>
</dbReference>
<reference evidence="7 8" key="1">
    <citation type="submission" date="2015-04" db="EMBL/GenBank/DDBJ databases">
        <title>Complete Genome Sequence of Kosmotoga pacifica SLHLJ1.</title>
        <authorList>
            <person name="Jiang L.J."/>
            <person name="Shao Z.Z."/>
            <person name="Jebbar M."/>
        </authorList>
    </citation>
    <scope>NUCLEOTIDE SEQUENCE [LARGE SCALE GENOMIC DNA]</scope>
    <source>
        <strain evidence="7 8">SLHLJ1</strain>
    </source>
</reference>
<dbReference type="PANTHER" id="PTHR30409:SF1">
    <property type="entry name" value="CARBAMATE KINASE-RELATED"/>
    <property type="match status" value="1"/>
</dbReference>
<dbReference type="InterPro" id="IPR003964">
    <property type="entry name" value="Carb_kinase"/>
</dbReference>
<evidence type="ECO:0000256" key="1">
    <source>
        <dbReference type="ARBA" id="ARBA00011066"/>
    </source>
</evidence>
<dbReference type="CDD" id="cd04235">
    <property type="entry name" value="AAK_CK"/>
    <property type="match status" value="1"/>
</dbReference>
<dbReference type="InterPro" id="IPR036393">
    <property type="entry name" value="AceGlu_kinase-like_sf"/>
</dbReference>
<dbReference type="PRINTS" id="PR01469">
    <property type="entry name" value="CARBMTKINASE"/>
</dbReference>
<evidence type="ECO:0000256" key="3">
    <source>
        <dbReference type="ARBA" id="ARBA00022777"/>
    </source>
</evidence>
<comment type="similarity">
    <text evidence="1 5">Belongs to the carbamate kinase family.</text>
</comment>
<dbReference type="Pfam" id="PF00696">
    <property type="entry name" value="AA_kinase"/>
    <property type="match status" value="1"/>
</dbReference>
<organism evidence="7 8">
    <name type="scientific">Kosmotoga pacifica</name>
    <dbReference type="NCBI Taxonomy" id="1330330"/>
    <lineage>
        <taxon>Bacteria</taxon>
        <taxon>Thermotogati</taxon>
        <taxon>Thermotogota</taxon>
        <taxon>Thermotogae</taxon>
        <taxon>Kosmotogales</taxon>
        <taxon>Kosmotogaceae</taxon>
        <taxon>Kosmotoga</taxon>
    </lineage>
</organism>
<sequence>MKKIVVAIGGNALNKPGEKPTAEVMKTNLLGTVKHLADLVEDGFDLVITHGNGPQVGNLLVQQEIAKDTLPPFPIDVNDAMTQGSIGYLITQTLSNELKRRELRVPVSCVLTQIIVDRDDPGFKNPTKPVGPFYDEETAKSLQESKGWVMKEDAGRGWRRVVPSPMPLDVVEIESIKALLEANNVLVAAGGGGIPVVVNDAGELEGVEAVIDKDRASSLLARLIGAEMFVILTAVDHAYVNFGKSNQQALKELSVKDAKRLMEEGHFAHGSMYPKIEAAVNFVEKTGHRAIITSLEGVERALDGSFGTQIVP</sequence>
<evidence type="ECO:0000256" key="2">
    <source>
        <dbReference type="ARBA" id="ARBA00022679"/>
    </source>
</evidence>
<dbReference type="FunFam" id="3.40.1160.10:FF:000007">
    <property type="entry name" value="Carbamate kinase"/>
    <property type="match status" value="1"/>
</dbReference>
<evidence type="ECO:0000313" key="7">
    <source>
        <dbReference type="EMBL" id="AKI97143.1"/>
    </source>
</evidence>
<dbReference type="NCBIfam" id="TIGR00746">
    <property type="entry name" value="arcC"/>
    <property type="match status" value="1"/>
</dbReference>
<dbReference type="PANTHER" id="PTHR30409">
    <property type="entry name" value="CARBAMATE KINASE"/>
    <property type="match status" value="1"/>
</dbReference>
<dbReference type="GO" id="GO:0019546">
    <property type="term" value="P:L-arginine deiminase pathway"/>
    <property type="evidence" value="ECO:0007669"/>
    <property type="project" value="TreeGrafter"/>
</dbReference>
<dbReference type="AlphaFoldDB" id="A0A0G2ZE98"/>
<dbReference type="Proteomes" id="UP000035159">
    <property type="component" value="Chromosome"/>
</dbReference>
<dbReference type="PATRIC" id="fig|1330330.3.peg.835"/>
<name>A0A0G2ZE98_9BACT</name>
<keyword evidence="2 5" id="KW-0808">Transferase</keyword>
<dbReference type="Gene3D" id="3.40.1160.10">
    <property type="entry name" value="Acetylglutamate kinase-like"/>
    <property type="match status" value="1"/>
</dbReference>
<dbReference type="EMBL" id="CP011232">
    <property type="protein sequence ID" value="AKI97143.1"/>
    <property type="molecule type" value="Genomic_DNA"/>
</dbReference>
<keyword evidence="3 5" id="KW-0418">Kinase</keyword>
<dbReference type="GO" id="GO:0008804">
    <property type="term" value="F:carbamate kinase activity"/>
    <property type="evidence" value="ECO:0007669"/>
    <property type="project" value="UniProtKB-UniRule"/>
</dbReference>
<keyword evidence="8" id="KW-1185">Reference proteome</keyword>
<dbReference type="NCBIfam" id="NF009007">
    <property type="entry name" value="PRK12352.1"/>
    <property type="match status" value="1"/>
</dbReference>
<proteinExistence type="inferred from homology"/>
<feature type="domain" description="Aspartate/glutamate/uridylate kinase" evidence="6">
    <location>
        <begin position="2"/>
        <end position="294"/>
    </location>
</feature>
<evidence type="ECO:0000313" key="8">
    <source>
        <dbReference type="Proteomes" id="UP000035159"/>
    </source>
</evidence>
<evidence type="ECO:0000256" key="4">
    <source>
        <dbReference type="NCBIfam" id="TIGR00746"/>
    </source>
</evidence>
<dbReference type="PIRSF" id="PIRSF000723">
    <property type="entry name" value="Carbamate_kin"/>
    <property type="match status" value="1"/>
</dbReference>
<dbReference type="RefSeq" id="WP_047754277.1">
    <property type="nucleotide sequence ID" value="NZ_CAJUHA010000013.1"/>
</dbReference>
<dbReference type="STRING" id="1330330.IX53_04175"/>
<dbReference type="GO" id="GO:0005829">
    <property type="term" value="C:cytosol"/>
    <property type="evidence" value="ECO:0007669"/>
    <property type="project" value="TreeGrafter"/>
</dbReference>
<dbReference type="InterPro" id="IPR001048">
    <property type="entry name" value="Asp/Glu/Uridylate_kinase"/>
</dbReference>
<gene>
    <name evidence="7" type="ORF">IX53_04175</name>
</gene>